<dbReference type="EMBL" id="FNHI01000009">
    <property type="protein sequence ID" value="SDM49663.1"/>
    <property type="molecule type" value="Genomic_DNA"/>
</dbReference>
<dbReference type="Gene3D" id="3.30.750.24">
    <property type="entry name" value="STAS domain"/>
    <property type="match status" value="1"/>
</dbReference>
<dbReference type="AlphaFoldDB" id="A0A1G9TPN4"/>
<accession>A0A1G9TPN4</accession>
<dbReference type="RefSeq" id="WP_167746013.1">
    <property type="nucleotide sequence ID" value="NZ_FNHI01000009.1"/>
</dbReference>
<keyword evidence="3" id="KW-1185">Reference proteome</keyword>
<dbReference type="InterPro" id="IPR058548">
    <property type="entry name" value="MlaB-like_STAS"/>
</dbReference>
<dbReference type="InterPro" id="IPR036513">
    <property type="entry name" value="STAS_dom_sf"/>
</dbReference>
<evidence type="ECO:0000259" key="1">
    <source>
        <dbReference type="PROSITE" id="PS50801"/>
    </source>
</evidence>
<dbReference type="SUPFAM" id="SSF52091">
    <property type="entry name" value="SpoIIaa-like"/>
    <property type="match status" value="1"/>
</dbReference>
<proteinExistence type="predicted"/>
<protein>
    <submittedName>
        <fullName evidence="2">Anti-anti-sigma factor</fullName>
    </submittedName>
</protein>
<name>A0A1G9TPN4_9ACTN</name>
<evidence type="ECO:0000313" key="2">
    <source>
        <dbReference type="EMBL" id="SDM49663.1"/>
    </source>
</evidence>
<organism evidence="2 3">
    <name type="scientific">Streptomyces wuyuanensis</name>
    <dbReference type="NCBI Taxonomy" id="1196353"/>
    <lineage>
        <taxon>Bacteria</taxon>
        <taxon>Bacillati</taxon>
        <taxon>Actinomycetota</taxon>
        <taxon>Actinomycetes</taxon>
        <taxon>Kitasatosporales</taxon>
        <taxon>Streptomycetaceae</taxon>
        <taxon>Streptomyces</taxon>
    </lineage>
</organism>
<evidence type="ECO:0000313" key="3">
    <source>
        <dbReference type="Proteomes" id="UP000199063"/>
    </source>
</evidence>
<dbReference type="STRING" id="1196353.SAMN05444921_10925"/>
<sequence length="227" mass="23420">MIAFWPRGLDRSPAPAGRAHVVAAVTDGSGARATVTVCGHITGLDAEALSDTLVSALMEFREGLSLDLSEVSYCDTAGLRMLLDVREQGLAAGRTVVVAAAGGFMRRLLETTATAELFATGPESAAPDDSPLASAVRAALLRAGFPLTGRPGVPGFLHVRPEGDAVDVFWRTADGRLAARAADLVLGDAVTGALIRSGLRIEGRTAIGVRAVGGPGPHSERPSERTD</sequence>
<gene>
    <name evidence="2" type="ORF">SAMN05444921_10925</name>
</gene>
<dbReference type="Pfam" id="PF13466">
    <property type="entry name" value="STAS_2"/>
    <property type="match status" value="1"/>
</dbReference>
<dbReference type="GeneID" id="40830265"/>
<dbReference type="InterPro" id="IPR002645">
    <property type="entry name" value="STAS_dom"/>
</dbReference>
<feature type="domain" description="STAS" evidence="1">
    <location>
        <begin position="35"/>
        <end position="143"/>
    </location>
</feature>
<dbReference type="Proteomes" id="UP000199063">
    <property type="component" value="Unassembled WGS sequence"/>
</dbReference>
<dbReference type="PROSITE" id="PS50801">
    <property type="entry name" value="STAS"/>
    <property type="match status" value="1"/>
</dbReference>
<reference evidence="3" key="1">
    <citation type="submission" date="2016-10" db="EMBL/GenBank/DDBJ databases">
        <authorList>
            <person name="Varghese N."/>
            <person name="Submissions S."/>
        </authorList>
    </citation>
    <scope>NUCLEOTIDE SEQUENCE [LARGE SCALE GENOMIC DNA]</scope>
    <source>
        <strain evidence="3">CGMCC 4.7042</strain>
    </source>
</reference>
<dbReference type="CDD" id="cd07043">
    <property type="entry name" value="STAS_anti-anti-sigma_factors"/>
    <property type="match status" value="1"/>
</dbReference>